<accession>A0A017SVK9</accession>
<gene>
    <name evidence="1" type="ORF">CAP_9026</name>
</gene>
<dbReference type="STRING" id="1192034.CAP_9026"/>
<keyword evidence="2" id="KW-1185">Reference proteome</keyword>
<organism evidence="1 2">
    <name type="scientific">Chondromyces apiculatus DSM 436</name>
    <dbReference type="NCBI Taxonomy" id="1192034"/>
    <lineage>
        <taxon>Bacteria</taxon>
        <taxon>Pseudomonadati</taxon>
        <taxon>Myxococcota</taxon>
        <taxon>Polyangia</taxon>
        <taxon>Polyangiales</taxon>
        <taxon>Polyangiaceae</taxon>
        <taxon>Chondromyces</taxon>
    </lineage>
</organism>
<name>A0A017SVK9_9BACT</name>
<protein>
    <submittedName>
        <fullName evidence="1">Uncharacterized protein</fullName>
    </submittedName>
</protein>
<proteinExistence type="predicted"/>
<sequence>MEPSARLPSRRHCDRAIPHPCYRDAFMSLASSTRGEGLGPPLSLDEQPLIARIDGALARALPISDGPYTLALTTLPDEERARLDGQSGPVLYTRALVHVALRLTGLDATGAPRDLDHVLTLCERTERDLDRLDTLLAAFVRVVCRLMRDAQDTSLGAPARLLPSHLDAALRAALRASVRKPRKTRTVDACEAAMLEAPELQDLLVPPPETIAPAVAALDAWFTAHVPVMSTPDFELTHVREPRWPRLTPPSPQGIEATRKGLCVTIRTTAFDAPDAFGERPILDAFEQQILLVDPASLSDVDRVIAYLDGWSATLPRVVAHWHAKDKLADRMPCDFLEPSVLDLKKPRTAEDFAAALAKRWKLPAG</sequence>
<evidence type="ECO:0000313" key="2">
    <source>
        <dbReference type="Proteomes" id="UP000019678"/>
    </source>
</evidence>
<dbReference type="EMBL" id="ASRX01000098">
    <property type="protein sequence ID" value="EYF00807.1"/>
    <property type="molecule type" value="Genomic_DNA"/>
</dbReference>
<dbReference type="AlphaFoldDB" id="A0A017SVK9"/>
<dbReference type="Proteomes" id="UP000019678">
    <property type="component" value="Unassembled WGS sequence"/>
</dbReference>
<evidence type="ECO:0000313" key="1">
    <source>
        <dbReference type="EMBL" id="EYF00807.1"/>
    </source>
</evidence>
<comment type="caution">
    <text evidence="1">The sequence shown here is derived from an EMBL/GenBank/DDBJ whole genome shotgun (WGS) entry which is preliminary data.</text>
</comment>
<reference evidence="1 2" key="1">
    <citation type="submission" date="2013-05" db="EMBL/GenBank/DDBJ databases">
        <title>Genome assembly of Chondromyces apiculatus DSM 436.</title>
        <authorList>
            <person name="Sharma G."/>
            <person name="Khatri I."/>
            <person name="Kaur C."/>
            <person name="Mayilraj S."/>
            <person name="Subramanian S."/>
        </authorList>
    </citation>
    <scope>NUCLEOTIDE SEQUENCE [LARGE SCALE GENOMIC DNA]</scope>
    <source>
        <strain evidence="1 2">DSM 436</strain>
    </source>
</reference>